<dbReference type="STRING" id="384616.Pisl_0943"/>
<dbReference type="PANTHER" id="PTHR42250:SF1">
    <property type="entry name" value="ASCH DOMAIN-CONTAINING PROTEIN"/>
    <property type="match status" value="1"/>
</dbReference>
<dbReference type="RefSeq" id="WP_011762694.1">
    <property type="nucleotide sequence ID" value="NC_008701.1"/>
</dbReference>
<dbReference type="CDD" id="cd06552">
    <property type="entry name" value="ASCH_yqfb_like"/>
    <property type="match status" value="1"/>
</dbReference>
<evidence type="ECO:0000313" key="3">
    <source>
        <dbReference type="Proteomes" id="UP000002595"/>
    </source>
</evidence>
<dbReference type="OrthoDB" id="84912at2157"/>
<name>A1RT37_PYRIL</name>
<accession>A1RT37</accession>
<dbReference type="Proteomes" id="UP000002595">
    <property type="component" value="Chromosome"/>
</dbReference>
<dbReference type="Gene3D" id="2.30.130.30">
    <property type="entry name" value="Hypothetical protein"/>
    <property type="match status" value="1"/>
</dbReference>
<dbReference type="Pfam" id="PF04266">
    <property type="entry name" value="ASCH"/>
    <property type="match status" value="1"/>
</dbReference>
<dbReference type="KEGG" id="pis:Pisl_0943"/>
<dbReference type="eggNOG" id="arCOG00398">
    <property type="taxonomic scope" value="Archaea"/>
</dbReference>
<evidence type="ECO:0000259" key="1">
    <source>
        <dbReference type="SMART" id="SM01022"/>
    </source>
</evidence>
<dbReference type="SMART" id="SM01022">
    <property type="entry name" value="ASCH"/>
    <property type="match status" value="1"/>
</dbReference>
<organism evidence="2 3">
    <name type="scientific">Pyrobaculum islandicum (strain DSM 4184 / JCM 9189 / GEO3)</name>
    <dbReference type="NCBI Taxonomy" id="384616"/>
    <lineage>
        <taxon>Archaea</taxon>
        <taxon>Thermoproteota</taxon>
        <taxon>Thermoprotei</taxon>
        <taxon>Thermoproteales</taxon>
        <taxon>Thermoproteaceae</taxon>
        <taxon>Pyrobaculum</taxon>
    </lineage>
</organism>
<gene>
    <name evidence="2" type="ordered locus">Pisl_0943</name>
</gene>
<protein>
    <recommendedName>
        <fullName evidence="1">ASCH domain-containing protein</fullName>
    </recommendedName>
</protein>
<reference evidence="2" key="1">
    <citation type="submission" date="2006-12" db="EMBL/GenBank/DDBJ databases">
        <title>Complete sequence of Pyrobaculum islandicum DSM 4184.</title>
        <authorList>
            <person name="Copeland A."/>
            <person name="Lucas S."/>
            <person name="Lapidus A."/>
            <person name="Barry K."/>
            <person name="Detter J.C."/>
            <person name="Glavina del Rio T."/>
            <person name="Dalin E."/>
            <person name="Tice H."/>
            <person name="Pitluck S."/>
            <person name="Meincke L."/>
            <person name="Brettin T."/>
            <person name="Bruce D."/>
            <person name="Han C."/>
            <person name="Tapia R."/>
            <person name="Gilna P."/>
            <person name="Schmutz J."/>
            <person name="Larimer F."/>
            <person name="Land M."/>
            <person name="Hauser L."/>
            <person name="Kyrpides N."/>
            <person name="Mikhailova N."/>
            <person name="Cozen A.E."/>
            <person name="Fitz-Gibbon S.T."/>
            <person name="House C.H."/>
            <person name="Saltikov C."/>
            <person name="Lowe T."/>
            <person name="Richardson P."/>
        </authorList>
    </citation>
    <scope>NUCLEOTIDE SEQUENCE [LARGE SCALE GENOMIC DNA]</scope>
    <source>
        <strain evidence="2">DSM 4184</strain>
    </source>
</reference>
<dbReference type="AlphaFoldDB" id="A1RT37"/>
<sequence length="178" mass="20297">MLSPKYVRLLFRGEKKSTVRPGLLRVADRVYIHSRGKIVAIAEVEQVSYKRLSELTDEDAILDGFKSREELIEYLRRRYPGIKDSAIVTIIRFKNIERTDMPEDLQYGGLTPVEIATLALNKLKLSNREQQILKAVVETGSIRKAALKLFGTVEKRGVIRRVLRRAAIALFKEDVKSG</sequence>
<dbReference type="InterPro" id="IPR015947">
    <property type="entry name" value="PUA-like_sf"/>
</dbReference>
<dbReference type="GeneID" id="4617732"/>
<feature type="domain" description="ASCH" evidence="1">
    <location>
        <begin position="1"/>
        <end position="97"/>
    </location>
</feature>
<proteinExistence type="predicted"/>
<dbReference type="SUPFAM" id="SSF88697">
    <property type="entry name" value="PUA domain-like"/>
    <property type="match status" value="1"/>
</dbReference>
<dbReference type="PANTHER" id="PTHR42250">
    <property type="entry name" value="ASCH DOMAIN-CONTAINING PROTEIN"/>
    <property type="match status" value="1"/>
</dbReference>
<dbReference type="EMBL" id="CP000504">
    <property type="protein sequence ID" value="ABL88119.1"/>
    <property type="molecule type" value="Genomic_DNA"/>
</dbReference>
<evidence type="ECO:0000313" key="2">
    <source>
        <dbReference type="EMBL" id="ABL88119.1"/>
    </source>
</evidence>
<keyword evidence="3" id="KW-1185">Reference proteome</keyword>
<dbReference type="HOGENOM" id="CLU_117042_0_0_2"/>
<dbReference type="InterPro" id="IPR007374">
    <property type="entry name" value="ASCH_domain"/>
</dbReference>